<protein>
    <submittedName>
        <fullName evidence="1">Uncharacterized protein</fullName>
    </submittedName>
</protein>
<dbReference type="EMBL" id="AAKZQX010000007">
    <property type="protein sequence ID" value="ECX6032606.1"/>
    <property type="molecule type" value="Genomic_DNA"/>
</dbReference>
<dbReference type="AlphaFoldDB" id="A0A619ABR5"/>
<reference evidence="1" key="1">
    <citation type="submission" date="2018-07" db="EMBL/GenBank/DDBJ databases">
        <authorList>
            <consortium name="PulseNet: The National Subtyping Network for Foodborne Disease Surveillance"/>
            <person name="Tarr C.L."/>
            <person name="Trees E."/>
            <person name="Katz L.S."/>
            <person name="Carleton-Romer H.A."/>
            <person name="Stroika S."/>
            <person name="Kucerova Z."/>
            <person name="Roache K.F."/>
            <person name="Sabol A.L."/>
            <person name="Besser J."/>
            <person name="Gerner-Smidt P."/>
        </authorList>
    </citation>
    <scope>NUCLEOTIDE SEQUENCE</scope>
    <source>
        <strain evidence="1">PNUSAS001246</strain>
    </source>
</reference>
<comment type="caution">
    <text evidence="1">The sequence shown here is derived from an EMBL/GenBank/DDBJ whole genome shotgun (WGS) entry which is preliminary data.</text>
</comment>
<name>A0A619ABR5_SALET</name>
<gene>
    <name evidence="1" type="ORF">ATT75_07365</name>
</gene>
<sequence length="148" mass="16909">MTPNMNKQNLPDGMVDLFPYEIPDGFHPGTSFSGIFINVFIANTDNMNLPADNPNHEDKPKYAFSCAIPVENRKTQCREMQSVKFSCNEEDYKYLKSVYESLKFQAVNLVCFPGSWGNSPTQHGVYYRYVSNSLRRFDGKLITEKKSG</sequence>
<proteinExistence type="predicted"/>
<evidence type="ECO:0000313" key="1">
    <source>
        <dbReference type="EMBL" id="ECX6032606.1"/>
    </source>
</evidence>
<accession>A0A619ABR5</accession>
<organism evidence="1">
    <name type="scientific">Salmonella enterica subsp. enterica serovar Panama</name>
    <dbReference type="NCBI Taxonomy" id="29472"/>
    <lineage>
        <taxon>Bacteria</taxon>
        <taxon>Pseudomonadati</taxon>
        <taxon>Pseudomonadota</taxon>
        <taxon>Gammaproteobacteria</taxon>
        <taxon>Enterobacterales</taxon>
        <taxon>Enterobacteriaceae</taxon>
        <taxon>Salmonella</taxon>
    </lineage>
</organism>